<proteinExistence type="predicted"/>
<keyword evidence="1" id="KW-0472">Membrane</keyword>
<evidence type="ECO:0000256" key="1">
    <source>
        <dbReference type="SAM" id="Phobius"/>
    </source>
</evidence>
<reference evidence="3" key="1">
    <citation type="submission" date="2017-09" db="EMBL/GenBank/DDBJ databases">
        <title>Depth-based differentiation of microbial function through sediment-hosted aquifers and enrichment of novel symbionts in the deep terrestrial subsurface.</title>
        <authorList>
            <person name="Probst A.J."/>
            <person name="Ladd B."/>
            <person name="Jarett J.K."/>
            <person name="Geller-Mcgrath D.E."/>
            <person name="Sieber C.M.K."/>
            <person name="Emerson J.B."/>
            <person name="Anantharaman K."/>
            <person name="Thomas B.C."/>
            <person name="Malmstrom R."/>
            <person name="Stieglmeier M."/>
            <person name="Klingl A."/>
            <person name="Woyke T."/>
            <person name="Ryan C.M."/>
            <person name="Banfield J.F."/>
        </authorList>
    </citation>
    <scope>NUCLEOTIDE SEQUENCE [LARGE SCALE GENOMIC DNA]</scope>
</reference>
<feature type="transmembrane region" description="Helical" evidence="1">
    <location>
        <begin position="48"/>
        <end position="70"/>
    </location>
</feature>
<keyword evidence="1" id="KW-1133">Transmembrane helix</keyword>
<dbReference type="Proteomes" id="UP000229098">
    <property type="component" value="Unassembled WGS sequence"/>
</dbReference>
<dbReference type="EMBL" id="PFEF01000006">
    <property type="protein sequence ID" value="PJE64368.1"/>
    <property type="molecule type" value="Genomic_DNA"/>
</dbReference>
<evidence type="ECO:0000313" key="2">
    <source>
        <dbReference type="EMBL" id="PJE64368.1"/>
    </source>
</evidence>
<feature type="transmembrane region" description="Helical" evidence="1">
    <location>
        <begin position="24"/>
        <end position="42"/>
    </location>
</feature>
<organism evidence="2 3">
    <name type="scientific">Candidatus Ryanbacteria bacterium CG10_big_fil_rev_8_21_14_0_10_43_42</name>
    <dbReference type="NCBI Taxonomy" id="1974864"/>
    <lineage>
        <taxon>Bacteria</taxon>
        <taxon>Candidatus Ryaniibacteriota</taxon>
    </lineage>
</organism>
<evidence type="ECO:0000313" key="3">
    <source>
        <dbReference type="Proteomes" id="UP000229098"/>
    </source>
</evidence>
<name>A0A2M8KWQ7_9BACT</name>
<sequence>MFMSAHVIFLKKERRKRNIREMERYVPIWILAIALEFALILIPSFAIIFSWTILIVGLCSGSVFLMRYIWVCCNNKGYYARSPHTG</sequence>
<keyword evidence="1" id="KW-0812">Transmembrane</keyword>
<accession>A0A2M8KWQ7</accession>
<comment type="caution">
    <text evidence="2">The sequence shown here is derived from an EMBL/GenBank/DDBJ whole genome shotgun (WGS) entry which is preliminary data.</text>
</comment>
<gene>
    <name evidence="2" type="ORF">COU90_02860</name>
</gene>
<protein>
    <submittedName>
        <fullName evidence="2">Uncharacterized protein</fullName>
    </submittedName>
</protein>
<dbReference type="AlphaFoldDB" id="A0A2M8KWQ7"/>